<keyword evidence="3" id="KW-1185">Reference proteome</keyword>
<organism evidence="2 3">
    <name type="scientific">Cuscuta epithymum</name>
    <dbReference type="NCBI Taxonomy" id="186058"/>
    <lineage>
        <taxon>Eukaryota</taxon>
        <taxon>Viridiplantae</taxon>
        <taxon>Streptophyta</taxon>
        <taxon>Embryophyta</taxon>
        <taxon>Tracheophyta</taxon>
        <taxon>Spermatophyta</taxon>
        <taxon>Magnoliopsida</taxon>
        <taxon>eudicotyledons</taxon>
        <taxon>Gunneridae</taxon>
        <taxon>Pentapetalae</taxon>
        <taxon>asterids</taxon>
        <taxon>lamiids</taxon>
        <taxon>Solanales</taxon>
        <taxon>Convolvulaceae</taxon>
        <taxon>Cuscuteae</taxon>
        <taxon>Cuscuta</taxon>
        <taxon>Cuscuta subgen. Cuscuta</taxon>
    </lineage>
</organism>
<accession>A0AAV0ERV5</accession>
<dbReference type="EMBL" id="CAMAPF010000938">
    <property type="protein sequence ID" value="CAH9125936.1"/>
    <property type="molecule type" value="Genomic_DNA"/>
</dbReference>
<name>A0AAV0ERV5_9ASTE</name>
<evidence type="ECO:0000256" key="1">
    <source>
        <dbReference type="SAM" id="SignalP"/>
    </source>
</evidence>
<protein>
    <submittedName>
        <fullName evidence="2">Uncharacterized protein</fullName>
    </submittedName>
</protein>
<evidence type="ECO:0000313" key="2">
    <source>
        <dbReference type="EMBL" id="CAH9125936.1"/>
    </source>
</evidence>
<reference evidence="2" key="1">
    <citation type="submission" date="2022-07" db="EMBL/GenBank/DDBJ databases">
        <authorList>
            <person name="Macas J."/>
            <person name="Novak P."/>
            <person name="Neumann P."/>
        </authorList>
    </citation>
    <scope>NUCLEOTIDE SEQUENCE</scope>
</reference>
<gene>
    <name evidence="2" type="ORF">CEPIT_LOCUS27145</name>
</gene>
<evidence type="ECO:0000313" key="3">
    <source>
        <dbReference type="Proteomes" id="UP001152523"/>
    </source>
</evidence>
<dbReference type="Proteomes" id="UP001152523">
    <property type="component" value="Unassembled WGS sequence"/>
</dbReference>
<feature type="chain" id="PRO_5043784879" evidence="1">
    <location>
        <begin position="16"/>
        <end position="37"/>
    </location>
</feature>
<keyword evidence="1" id="KW-0732">Signal</keyword>
<feature type="signal peptide" evidence="1">
    <location>
        <begin position="1"/>
        <end position="15"/>
    </location>
</feature>
<comment type="caution">
    <text evidence="2">The sequence shown here is derived from an EMBL/GenBank/DDBJ whole genome shotgun (WGS) entry which is preliminary data.</text>
</comment>
<sequence>MQFLAGILLSLVSNASHILGARYTTSEGSSSIQGHVS</sequence>
<proteinExistence type="predicted"/>
<dbReference type="AlphaFoldDB" id="A0AAV0ERV5"/>